<evidence type="ECO:0000256" key="2">
    <source>
        <dbReference type="ARBA" id="ARBA00022490"/>
    </source>
</evidence>
<evidence type="ECO:0000313" key="13">
    <source>
        <dbReference type="Proteomes" id="UP000242847"/>
    </source>
</evidence>
<keyword evidence="3 8" id="KW-0597">Phosphoprotein</keyword>
<dbReference type="GO" id="GO:0006355">
    <property type="term" value="P:regulation of DNA-templated transcription"/>
    <property type="evidence" value="ECO:0007669"/>
    <property type="project" value="InterPro"/>
</dbReference>
<protein>
    <submittedName>
        <fullName evidence="12">DNA-binding response regulator</fullName>
    </submittedName>
</protein>
<comment type="caution">
    <text evidence="12">The sequence shown here is derived from an EMBL/GenBank/DDBJ whole genome shotgun (WGS) entry which is preliminary data.</text>
</comment>
<dbReference type="GO" id="GO:0000976">
    <property type="term" value="F:transcription cis-regulatory region binding"/>
    <property type="evidence" value="ECO:0007669"/>
    <property type="project" value="TreeGrafter"/>
</dbReference>
<evidence type="ECO:0000256" key="6">
    <source>
        <dbReference type="ARBA" id="ARBA00023125"/>
    </source>
</evidence>
<evidence type="ECO:0000256" key="3">
    <source>
        <dbReference type="ARBA" id="ARBA00022553"/>
    </source>
</evidence>
<feature type="domain" description="Response regulatory" evidence="10">
    <location>
        <begin position="7"/>
        <end position="120"/>
    </location>
</feature>
<gene>
    <name evidence="12" type="ORF">BXT89_16135</name>
</gene>
<dbReference type="InterPro" id="IPR039420">
    <property type="entry name" value="WalR-like"/>
</dbReference>
<dbReference type="SUPFAM" id="SSF52172">
    <property type="entry name" value="CheY-like"/>
    <property type="match status" value="1"/>
</dbReference>
<dbReference type="Proteomes" id="UP000242847">
    <property type="component" value="Unassembled WGS sequence"/>
</dbReference>
<dbReference type="GO" id="GO:0005829">
    <property type="term" value="C:cytosol"/>
    <property type="evidence" value="ECO:0007669"/>
    <property type="project" value="TreeGrafter"/>
</dbReference>
<dbReference type="Pfam" id="PF00072">
    <property type="entry name" value="Response_reg"/>
    <property type="match status" value="1"/>
</dbReference>
<dbReference type="GO" id="GO:0032993">
    <property type="term" value="C:protein-DNA complex"/>
    <property type="evidence" value="ECO:0007669"/>
    <property type="project" value="TreeGrafter"/>
</dbReference>
<evidence type="ECO:0000259" key="10">
    <source>
        <dbReference type="PROSITE" id="PS50110"/>
    </source>
</evidence>
<dbReference type="InterPro" id="IPR011006">
    <property type="entry name" value="CheY-like_superfamily"/>
</dbReference>
<keyword evidence="6 9" id="KW-0238">DNA-binding</keyword>
<dbReference type="EMBL" id="MUBC01000047">
    <property type="protein sequence ID" value="ONM42777.1"/>
    <property type="molecule type" value="Genomic_DNA"/>
</dbReference>
<keyword evidence="5" id="KW-0805">Transcription regulation</keyword>
<evidence type="ECO:0000259" key="11">
    <source>
        <dbReference type="PROSITE" id="PS51755"/>
    </source>
</evidence>
<sequence>MSGPLGHILIVEDDRQLSGQLGQLLEHAGYGVQCCGDGSAGLELALREQHDLLLLDVKLPGLNGFSLLKRLRQHSRMPVIMVTASNAEEERIRGLRHGADDYLAKPYSLEELQLRIDAVLRRVRPVGARQPEPEQLAVGSLRLDRAQQWAEAGGMRLDLTPLQFRLLWQLVAQRGEVLSKPYLYRVVLDREFSRYDRSLDMHISRIRRRLIDAGLGDVLQTQHGRGYLFA</sequence>
<dbReference type="PANTHER" id="PTHR48111:SF39">
    <property type="entry name" value="TRANSCRIPTIONAL REGULATORY PROTEIN CPXR"/>
    <property type="match status" value="1"/>
</dbReference>
<keyword evidence="7" id="KW-0804">Transcription</keyword>
<dbReference type="CDD" id="cd00383">
    <property type="entry name" value="trans_reg_C"/>
    <property type="match status" value="1"/>
</dbReference>
<feature type="domain" description="OmpR/PhoB-type" evidence="11">
    <location>
        <begin position="133"/>
        <end position="230"/>
    </location>
</feature>
<keyword evidence="2" id="KW-0963">Cytoplasm</keyword>
<evidence type="ECO:0000256" key="5">
    <source>
        <dbReference type="ARBA" id="ARBA00023015"/>
    </source>
</evidence>
<organism evidence="12 13">
    <name type="scientific">Halopseudomonas pachastrellae</name>
    <dbReference type="NCBI Taxonomy" id="254161"/>
    <lineage>
        <taxon>Bacteria</taxon>
        <taxon>Pseudomonadati</taxon>
        <taxon>Pseudomonadota</taxon>
        <taxon>Gammaproteobacteria</taxon>
        <taxon>Pseudomonadales</taxon>
        <taxon>Pseudomonadaceae</taxon>
        <taxon>Halopseudomonas</taxon>
    </lineage>
</organism>
<feature type="DNA-binding region" description="OmpR/PhoB-type" evidence="9">
    <location>
        <begin position="133"/>
        <end position="230"/>
    </location>
</feature>
<evidence type="ECO:0000256" key="8">
    <source>
        <dbReference type="PROSITE-ProRule" id="PRU00169"/>
    </source>
</evidence>
<dbReference type="RefSeq" id="WP_083728711.1">
    <property type="nucleotide sequence ID" value="NZ_FOUD01000005.1"/>
</dbReference>
<dbReference type="SMART" id="SM00862">
    <property type="entry name" value="Trans_reg_C"/>
    <property type="match status" value="1"/>
</dbReference>
<accession>A0A1S8DED0</accession>
<dbReference type="Gene3D" id="1.10.10.10">
    <property type="entry name" value="Winged helix-like DNA-binding domain superfamily/Winged helix DNA-binding domain"/>
    <property type="match status" value="1"/>
</dbReference>
<dbReference type="Gene3D" id="3.40.50.2300">
    <property type="match status" value="1"/>
</dbReference>
<dbReference type="PANTHER" id="PTHR48111">
    <property type="entry name" value="REGULATOR OF RPOS"/>
    <property type="match status" value="1"/>
</dbReference>
<comment type="subcellular location">
    <subcellularLocation>
        <location evidence="1">Cytoplasm</location>
    </subcellularLocation>
</comment>
<evidence type="ECO:0000256" key="1">
    <source>
        <dbReference type="ARBA" id="ARBA00004496"/>
    </source>
</evidence>
<dbReference type="PROSITE" id="PS51755">
    <property type="entry name" value="OMPR_PHOB"/>
    <property type="match status" value="1"/>
</dbReference>
<dbReference type="InterPro" id="IPR001867">
    <property type="entry name" value="OmpR/PhoB-type_DNA-bd"/>
</dbReference>
<evidence type="ECO:0000313" key="12">
    <source>
        <dbReference type="EMBL" id="ONM42777.1"/>
    </source>
</evidence>
<feature type="modified residue" description="4-aspartylphosphate" evidence="8">
    <location>
        <position position="56"/>
    </location>
</feature>
<dbReference type="GO" id="GO:0000156">
    <property type="term" value="F:phosphorelay response regulator activity"/>
    <property type="evidence" value="ECO:0007669"/>
    <property type="project" value="TreeGrafter"/>
</dbReference>
<dbReference type="SMART" id="SM00448">
    <property type="entry name" value="REC"/>
    <property type="match status" value="1"/>
</dbReference>
<dbReference type="STRING" id="254161.SAMN05216256_10596"/>
<proteinExistence type="predicted"/>
<dbReference type="AlphaFoldDB" id="A0A1S8DED0"/>
<dbReference type="PROSITE" id="PS50110">
    <property type="entry name" value="RESPONSE_REGULATORY"/>
    <property type="match status" value="1"/>
</dbReference>
<dbReference type="Pfam" id="PF00486">
    <property type="entry name" value="Trans_reg_C"/>
    <property type="match status" value="1"/>
</dbReference>
<dbReference type="InterPro" id="IPR036388">
    <property type="entry name" value="WH-like_DNA-bd_sf"/>
</dbReference>
<dbReference type="OrthoDB" id="9802426at2"/>
<keyword evidence="13" id="KW-1185">Reference proteome</keyword>
<reference evidence="12 13" key="1">
    <citation type="submission" date="2017-01" db="EMBL/GenBank/DDBJ databases">
        <title>Draft genome sequence of Pseudomonas pachastrellae type strain CCUG 46540T from a deep sea.</title>
        <authorList>
            <person name="Gomila M."/>
            <person name="Mulet M."/>
            <person name="Lalucat J."/>
            <person name="Garcia-Valdes E."/>
        </authorList>
    </citation>
    <scope>NUCLEOTIDE SEQUENCE [LARGE SCALE GENOMIC DNA]</scope>
    <source>
        <strain evidence="12 13">CCUG 46540</strain>
    </source>
</reference>
<dbReference type="InterPro" id="IPR001789">
    <property type="entry name" value="Sig_transdc_resp-reg_receiver"/>
</dbReference>
<name>A0A1S8DED0_9GAMM</name>
<dbReference type="Gene3D" id="6.10.250.690">
    <property type="match status" value="1"/>
</dbReference>
<evidence type="ECO:0000256" key="9">
    <source>
        <dbReference type="PROSITE-ProRule" id="PRU01091"/>
    </source>
</evidence>
<keyword evidence="4" id="KW-0902">Two-component regulatory system</keyword>
<evidence type="ECO:0000256" key="4">
    <source>
        <dbReference type="ARBA" id="ARBA00023012"/>
    </source>
</evidence>
<evidence type="ECO:0000256" key="7">
    <source>
        <dbReference type="ARBA" id="ARBA00023163"/>
    </source>
</evidence>